<dbReference type="PANTHER" id="PTHR12630">
    <property type="entry name" value="N-LINKED OLIGOSACCHARIDE PROCESSING"/>
    <property type="match status" value="1"/>
</dbReference>
<dbReference type="Pfam" id="PF13015">
    <property type="entry name" value="PRKCSH_1"/>
    <property type="match status" value="1"/>
</dbReference>
<evidence type="ECO:0000256" key="4">
    <source>
        <dbReference type="ARBA" id="ARBA00023157"/>
    </source>
</evidence>
<evidence type="ECO:0000256" key="5">
    <source>
        <dbReference type="SAM" id="MobiDB-lite"/>
    </source>
</evidence>
<keyword evidence="4" id="KW-1015">Disulfide bond</keyword>
<dbReference type="InterPro" id="IPR039794">
    <property type="entry name" value="Gtb1-like"/>
</dbReference>
<evidence type="ECO:0000256" key="2">
    <source>
        <dbReference type="ARBA" id="ARBA00022729"/>
    </source>
</evidence>
<name>A0A7S0ZW21_NOCSC</name>
<feature type="region of interest" description="Disordered" evidence="5">
    <location>
        <begin position="128"/>
        <end position="270"/>
    </location>
</feature>
<dbReference type="InterPro" id="IPR036607">
    <property type="entry name" value="PRKCSH"/>
</dbReference>
<organism evidence="7">
    <name type="scientific">Noctiluca scintillans</name>
    <name type="common">Sea sparkle</name>
    <name type="synonym">Red tide dinoflagellate</name>
    <dbReference type="NCBI Taxonomy" id="2966"/>
    <lineage>
        <taxon>Eukaryota</taxon>
        <taxon>Sar</taxon>
        <taxon>Alveolata</taxon>
        <taxon>Dinophyceae</taxon>
        <taxon>Noctilucales</taxon>
        <taxon>Noctilucaceae</taxon>
        <taxon>Noctiluca</taxon>
    </lineage>
</organism>
<evidence type="ECO:0000256" key="3">
    <source>
        <dbReference type="ARBA" id="ARBA00022824"/>
    </source>
</evidence>
<dbReference type="GO" id="GO:0017177">
    <property type="term" value="C:glucosidase II complex"/>
    <property type="evidence" value="ECO:0007669"/>
    <property type="project" value="TreeGrafter"/>
</dbReference>
<gene>
    <name evidence="7" type="ORF">NSCI0253_LOCUS8675</name>
</gene>
<dbReference type="Gene3D" id="2.70.130.10">
    <property type="entry name" value="Mannose-6-phosphate receptor binding domain"/>
    <property type="match status" value="1"/>
</dbReference>
<dbReference type="AlphaFoldDB" id="A0A7S0ZW21"/>
<feature type="compositionally biased region" description="Basic and acidic residues" evidence="5">
    <location>
        <begin position="137"/>
        <end position="182"/>
    </location>
</feature>
<evidence type="ECO:0000256" key="1">
    <source>
        <dbReference type="ARBA" id="ARBA00022387"/>
    </source>
</evidence>
<accession>A0A7S0ZW21</accession>
<dbReference type="PANTHER" id="PTHR12630:SF1">
    <property type="entry name" value="GLUCOSIDASE 2 SUBUNIT BETA"/>
    <property type="match status" value="1"/>
</dbReference>
<feature type="compositionally biased region" description="Basic and acidic residues" evidence="5">
    <location>
        <begin position="232"/>
        <end position="241"/>
    </location>
</feature>
<evidence type="ECO:0000313" key="7">
    <source>
        <dbReference type="EMBL" id="CAD8834327.1"/>
    </source>
</evidence>
<dbReference type="Pfam" id="PF12999">
    <property type="entry name" value="PRKCSH-like"/>
    <property type="match status" value="1"/>
</dbReference>
<feature type="domain" description="MRH" evidence="6">
    <location>
        <begin position="317"/>
        <end position="433"/>
    </location>
</feature>
<keyword evidence="2" id="KW-0732">Signal</keyword>
<protein>
    <recommendedName>
        <fullName evidence="1">Glucosidase 2 subunit beta</fullName>
    </recommendedName>
</protein>
<dbReference type="InterPro" id="IPR009011">
    <property type="entry name" value="Man6P_isomerase_rcpt-bd_dom_sf"/>
</dbReference>
<dbReference type="InterPro" id="IPR028146">
    <property type="entry name" value="PRKCSH_N"/>
</dbReference>
<reference evidence="7" key="1">
    <citation type="submission" date="2021-01" db="EMBL/GenBank/DDBJ databases">
        <authorList>
            <person name="Corre E."/>
            <person name="Pelletier E."/>
            <person name="Niang G."/>
            <person name="Scheremetjew M."/>
            <person name="Finn R."/>
            <person name="Kale V."/>
            <person name="Holt S."/>
            <person name="Cochrane G."/>
            <person name="Meng A."/>
            <person name="Brown T."/>
            <person name="Cohen L."/>
        </authorList>
    </citation>
    <scope>NUCLEOTIDE SEQUENCE</scope>
</reference>
<proteinExistence type="predicted"/>
<feature type="compositionally biased region" description="Acidic residues" evidence="5">
    <location>
        <begin position="250"/>
        <end position="270"/>
    </location>
</feature>
<dbReference type="EMBL" id="HBFQ01012394">
    <property type="protein sequence ID" value="CAD8834327.1"/>
    <property type="molecule type" value="Transcribed_RNA"/>
</dbReference>
<dbReference type="GO" id="GO:0006491">
    <property type="term" value="P:N-glycan processing"/>
    <property type="evidence" value="ECO:0007669"/>
    <property type="project" value="TreeGrafter"/>
</dbReference>
<keyword evidence="3" id="KW-0256">Endoplasmic reticulum</keyword>
<evidence type="ECO:0000259" key="6">
    <source>
        <dbReference type="PROSITE" id="PS51914"/>
    </source>
</evidence>
<sequence length="452" mass="48871">MSPTVVNDDYCDCNDGSDEPGTGACGGQDATLFFCLNEGGSSERIYTSRVNDLVCDCCDGSDETTVRCPNTCAEEGAREREARRLRAEMLTEAINLRNQASQDGAASRVGWLAEIKQLESELPALQATHDAAQAAKMEAEEEKRKLDQAQKEEEEKTKAAEEAAKAAEEAGKAAEETGKAAEESAAPVETQEASEEALPGETESSKVSEYAQWMEGAEDSLSQKADSGAVKGDQDGKESKVSEYATWMEGAEDTLADEGHDGEDDVGEEGLDGLDGDEGEFELSSIASQAKSADAKEADPLDAIRETFKAAQTARNKNMEETRNIKKKVELIEGKEAYATLMDKTLERKIGEYTYKISFFNNAKQEYTALGNWEKWTGSDTALFDGGAQCWNGPKRSLEVTFECSIANEIIEVHEPSRCAYAASVGTPAACTDAELEGLLGPLPTKNPRFEL</sequence>
<dbReference type="PROSITE" id="PS51914">
    <property type="entry name" value="MRH"/>
    <property type="match status" value="1"/>
</dbReference>
<dbReference type="InterPro" id="IPR044865">
    <property type="entry name" value="MRH_dom"/>
</dbReference>
<dbReference type="SUPFAM" id="SSF50911">
    <property type="entry name" value="Mannose 6-phosphate receptor domain"/>
    <property type="match status" value="1"/>
</dbReference>